<gene>
    <name evidence="7" type="primary">azu</name>
    <name evidence="7" type="ORF">K0625_11065</name>
</gene>
<keyword evidence="5" id="KW-0732">Signal</keyword>
<dbReference type="InterPro" id="IPR028871">
    <property type="entry name" value="BlueCu_1_BS"/>
</dbReference>
<keyword evidence="1 5" id="KW-0813">Transport</keyword>
<evidence type="ECO:0000256" key="5">
    <source>
        <dbReference type="RuleBase" id="RU363017"/>
    </source>
</evidence>
<dbReference type="PANTHER" id="PTHR38439">
    <property type="entry name" value="AURACYANIN-B"/>
    <property type="match status" value="1"/>
</dbReference>
<feature type="domain" description="Blue (type 1) copper" evidence="6">
    <location>
        <begin position="35"/>
        <end position="160"/>
    </location>
</feature>
<dbReference type="NCBIfam" id="TIGR02695">
    <property type="entry name" value="azurin"/>
    <property type="match status" value="1"/>
</dbReference>
<dbReference type="InterPro" id="IPR014068">
    <property type="entry name" value="Azurin"/>
</dbReference>
<keyword evidence="4 5" id="KW-0186">Copper</keyword>
<dbReference type="Pfam" id="PF00127">
    <property type="entry name" value="Copper-bind"/>
    <property type="match status" value="1"/>
</dbReference>
<dbReference type="PANTHER" id="PTHR38439:SF2">
    <property type="entry name" value="OUTER MEMBRANE PROTEIN H.8"/>
    <property type="match status" value="1"/>
</dbReference>
<comment type="function">
    <text evidence="5">Transfers electrons from cytochrome c551 to cytochrome oxidase.</text>
</comment>
<evidence type="ECO:0000256" key="3">
    <source>
        <dbReference type="ARBA" id="ARBA00022982"/>
    </source>
</evidence>
<name>A0ABS7E3J3_9GAMM</name>
<dbReference type="EMBL" id="JAHZST010000006">
    <property type="protein sequence ID" value="MBW8184218.1"/>
    <property type="molecule type" value="Genomic_DNA"/>
</dbReference>
<comment type="caution">
    <text evidence="7">The sequence shown here is derived from an EMBL/GenBank/DDBJ whole genome shotgun (WGS) entry which is preliminary data.</text>
</comment>
<evidence type="ECO:0000259" key="6">
    <source>
        <dbReference type="Pfam" id="PF00127"/>
    </source>
</evidence>
<dbReference type="SUPFAM" id="SSF49503">
    <property type="entry name" value="Cupredoxins"/>
    <property type="match status" value="1"/>
</dbReference>
<feature type="chain" id="PRO_5044985246" description="Azurin" evidence="5">
    <location>
        <begin position="34"/>
        <end position="162"/>
    </location>
</feature>
<evidence type="ECO:0000313" key="7">
    <source>
        <dbReference type="EMBL" id="MBW8184218.1"/>
    </source>
</evidence>
<keyword evidence="2 5" id="KW-0479">Metal-binding</keyword>
<keyword evidence="8" id="KW-1185">Reference proteome</keyword>
<dbReference type="InterPro" id="IPR050845">
    <property type="entry name" value="Cu-binding_ET"/>
</dbReference>
<sequence length="162" mass="16916">MKISINRLKTISAVGLLGFSALCSLSFSAAANASECELTISANDAMQFNTKELSVPASCKEVTLTLTHAGQLPATAMGHNWVLTKLADMSAVANEGMGAGAALSYVKEGDERVIAHTDIVGGGASTSITFSTEGMSPAESYKFFCSFPGHWAIMQGDFIIKA</sequence>
<keyword evidence="5" id="KW-0574">Periplasm</keyword>
<accession>A0ABS7E3J3</accession>
<evidence type="ECO:0000256" key="2">
    <source>
        <dbReference type="ARBA" id="ARBA00022723"/>
    </source>
</evidence>
<evidence type="ECO:0000256" key="4">
    <source>
        <dbReference type="ARBA" id="ARBA00023008"/>
    </source>
</evidence>
<keyword evidence="3 5" id="KW-0249">Electron transport</keyword>
<evidence type="ECO:0000313" key="8">
    <source>
        <dbReference type="Proteomes" id="UP001195963"/>
    </source>
</evidence>
<dbReference type="CDD" id="cd13922">
    <property type="entry name" value="Azurin"/>
    <property type="match status" value="1"/>
</dbReference>
<evidence type="ECO:0000256" key="1">
    <source>
        <dbReference type="ARBA" id="ARBA00022448"/>
    </source>
</evidence>
<dbReference type="InterPro" id="IPR008972">
    <property type="entry name" value="Cupredoxin"/>
</dbReference>
<feature type="signal peptide" evidence="5">
    <location>
        <begin position="1"/>
        <end position="33"/>
    </location>
</feature>
<comment type="subcellular location">
    <subcellularLocation>
        <location evidence="5">Periplasm</location>
    </subcellularLocation>
</comment>
<proteinExistence type="predicted"/>
<reference evidence="7 8" key="1">
    <citation type="submission" date="2021-07" db="EMBL/GenBank/DDBJ databases">
        <title>Shewanella sp. nov, isolated from SCS.</title>
        <authorList>
            <person name="Cao W.R."/>
        </authorList>
    </citation>
    <scope>NUCLEOTIDE SEQUENCE [LARGE SCALE GENOMIC DNA]</scope>
    <source>
        <strain evidence="7 8">NR704-98</strain>
    </source>
</reference>
<dbReference type="InterPro" id="IPR000923">
    <property type="entry name" value="BlueCu_1"/>
</dbReference>
<dbReference type="Proteomes" id="UP001195963">
    <property type="component" value="Unassembled WGS sequence"/>
</dbReference>
<dbReference type="Gene3D" id="2.60.40.420">
    <property type="entry name" value="Cupredoxins - blue copper proteins"/>
    <property type="match status" value="1"/>
</dbReference>
<organism evidence="7 8">
    <name type="scientific">Shewanella nanhaiensis</name>
    <dbReference type="NCBI Taxonomy" id="2864872"/>
    <lineage>
        <taxon>Bacteria</taxon>
        <taxon>Pseudomonadati</taxon>
        <taxon>Pseudomonadota</taxon>
        <taxon>Gammaproteobacteria</taxon>
        <taxon>Alteromonadales</taxon>
        <taxon>Shewanellaceae</taxon>
        <taxon>Shewanella</taxon>
    </lineage>
</organism>
<dbReference type="PROSITE" id="PS00196">
    <property type="entry name" value="COPPER_BLUE"/>
    <property type="match status" value="1"/>
</dbReference>
<protein>
    <recommendedName>
        <fullName evidence="5">Azurin</fullName>
    </recommendedName>
</protein>
<dbReference type="RefSeq" id="WP_220109736.1">
    <property type="nucleotide sequence ID" value="NZ_JAHZST010000006.1"/>
</dbReference>